<dbReference type="PATRIC" id="fig|59374.8.peg.1619"/>
<dbReference type="InterPro" id="IPR002656">
    <property type="entry name" value="Acyl_transf_3_dom"/>
</dbReference>
<feature type="transmembrane region" description="Helical" evidence="1">
    <location>
        <begin position="323"/>
        <end position="341"/>
    </location>
</feature>
<evidence type="ECO:0000313" key="3">
    <source>
        <dbReference type="EMBL" id="ACX74820.1"/>
    </source>
</evidence>
<dbReference type="AlphaFoldDB" id="C9RQI4"/>
<dbReference type="GO" id="GO:0000271">
    <property type="term" value="P:polysaccharide biosynthetic process"/>
    <property type="evidence" value="ECO:0007669"/>
    <property type="project" value="TreeGrafter"/>
</dbReference>
<proteinExistence type="predicted"/>
<dbReference type="Proteomes" id="UP000000517">
    <property type="component" value="Chromosome"/>
</dbReference>
<dbReference type="GO" id="GO:0016020">
    <property type="term" value="C:membrane"/>
    <property type="evidence" value="ECO:0007669"/>
    <property type="project" value="TreeGrafter"/>
</dbReference>
<feature type="domain" description="Acyltransferase 3" evidence="2">
    <location>
        <begin position="13"/>
        <end position="332"/>
    </location>
</feature>
<dbReference type="OrthoDB" id="9810469at2"/>
<evidence type="ECO:0000313" key="6">
    <source>
        <dbReference type="Proteomes" id="UP000001497"/>
    </source>
</evidence>
<organism evidence="4 5">
    <name type="scientific">Fibrobacter succinogenes (strain ATCC 19169 / S85)</name>
    <dbReference type="NCBI Taxonomy" id="59374"/>
    <lineage>
        <taxon>Bacteria</taxon>
        <taxon>Pseudomonadati</taxon>
        <taxon>Fibrobacterota</taxon>
        <taxon>Fibrobacteria</taxon>
        <taxon>Fibrobacterales</taxon>
        <taxon>Fibrobacteraceae</taxon>
        <taxon>Fibrobacter</taxon>
    </lineage>
</organism>
<evidence type="ECO:0000259" key="2">
    <source>
        <dbReference type="Pfam" id="PF01757"/>
    </source>
</evidence>
<feature type="transmembrane region" description="Helical" evidence="1">
    <location>
        <begin position="169"/>
        <end position="186"/>
    </location>
</feature>
<keyword evidence="4" id="KW-0808">Transferase</keyword>
<keyword evidence="1" id="KW-1133">Transmembrane helix</keyword>
<keyword evidence="1" id="KW-0472">Membrane</keyword>
<protein>
    <submittedName>
        <fullName evidence="3">Acyltransferase 3</fullName>
    </submittedName>
    <submittedName>
        <fullName evidence="4">Acyltransferase family protein</fullName>
    </submittedName>
</protein>
<feature type="transmembrane region" description="Helical" evidence="1">
    <location>
        <begin position="255"/>
        <end position="273"/>
    </location>
</feature>
<dbReference type="Proteomes" id="UP000001497">
    <property type="component" value="Chromosome"/>
</dbReference>
<feature type="transmembrane region" description="Helical" evidence="1">
    <location>
        <begin position="138"/>
        <end position="157"/>
    </location>
</feature>
<dbReference type="eggNOG" id="COG1835">
    <property type="taxonomic scope" value="Bacteria"/>
</dbReference>
<sequence>MIIDKSKMQHRAAGLDLFRVVAAVMVLLFHCNIHHESNFGPLTGFVSMGAVFMTAFFMLSGYVLFLTYKDKSLVQAPALKNFYLKRIFGIFPLYLVVAVLYVVTLGEESVFQNLVLLPIEILGLQSVFSTLFPVSHNGGTWFISCLLFAYLAFPLMQEIVKQMTARTKWMSLAICSAVLFWSPLVVHTFSTDSIYSNPFFRGLEFFIGVLLCSLPIRDGIAKILATWKALLVEVLLLVAGISIAVRLNIFVGNYMLYDWIVIPLFAFMILTLAGLKSPRLHNSAVLRYASAASYAFFLAQTFNTEIENWLFAACDIQNNVLQIVMSVALCAVMAIALHELVEKPCAKVLKKKL</sequence>
<name>C9RQI4_FIBSS</name>
<feature type="transmembrane region" description="Helical" evidence="1">
    <location>
        <begin position="229"/>
        <end position="249"/>
    </location>
</feature>
<keyword evidence="4" id="KW-0012">Acyltransferase</keyword>
<dbReference type="EMBL" id="CP002158">
    <property type="protein sequence ID" value="ADL25111.1"/>
    <property type="molecule type" value="Genomic_DNA"/>
</dbReference>
<keyword evidence="1" id="KW-0812">Transmembrane</keyword>
<evidence type="ECO:0000313" key="4">
    <source>
        <dbReference type="EMBL" id="ADL25111.1"/>
    </source>
</evidence>
<dbReference type="KEGG" id="fsu:Fisuc_1217"/>
<evidence type="ECO:0000313" key="5">
    <source>
        <dbReference type="Proteomes" id="UP000000517"/>
    </source>
</evidence>
<keyword evidence="6" id="KW-1185">Reference proteome</keyword>
<dbReference type="InterPro" id="IPR050879">
    <property type="entry name" value="Acyltransferase_3"/>
</dbReference>
<reference evidence="4" key="3">
    <citation type="submission" date="2010-08" db="EMBL/GenBank/DDBJ databases">
        <authorList>
            <person name="Durkin A.S."/>
            <person name="Nelson K.E."/>
            <person name="Morrison M."/>
            <person name="Forsberg C.W."/>
            <person name="Wilson D.B."/>
            <person name="Russell J.B."/>
            <person name="Cann I.K.O."/>
            <person name="Mackie R.I."/>
            <person name="White B.A."/>
        </authorList>
    </citation>
    <scope>NUCLEOTIDE SEQUENCE</scope>
    <source>
        <strain evidence="4">S85</strain>
    </source>
</reference>
<dbReference type="Pfam" id="PF01757">
    <property type="entry name" value="Acyl_transf_3"/>
    <property type="match status" value="1"/>
</dbReference>
<feature type="transmembrane region" description="Helical" evidence="1">
    <location>
        <begin position="87"/>
        <end position="106"/>
    </location>
</feature>
<dbReference type="KEGG" id="fsc:FSU_1678"/>
<dbReference type="GO" id="GO:0016747">
    <property type="term" value="F:acyltransferase activity, transferring groups other than amino-acyl groups"/>
    <property type="evidence" value="ECO:0007669"/>
    <property type="project" value="InterPro"/>
</dbReference>
<dbReference type="PANTHER" id="PTHR23028:SF53">
    <property type="entry name" value="ACYL_TRANSF_3 DOMAIN-CONTAINING PROTEIN"/>
    <property type="match status" value="1"/>
</dbReference>
<dbReference type="PANTHER" id="PTHR23028">
    <property type="entry name" value="ACETYLTRANSFERASE"/>
    <property type="match status" value="1"/>
</dbReference>
<feature type="transmembrane region" description="Helical" evidence="1">
    <location>
        <begin position="12"/>
        <end position="30"/>
    </location>
</feature>
<dbReference type="EMBL" id="CP001792">
    <property type="protein sequence ID" value="ACX74820.1"/>
    <property type="molecule type" value="Genomic_DNA"/>
</dbReference>
<dbReference type="HOGENOM" id="CLU_005679_2_5_0"/>
<dbReference type="RefSeq" id="WP_014545939.1">
    <property type="nucleotide sequence ID" value="NC_013410.1"/>
</dbReference>
<reference evidence="5" key="2">
    <citation type="submission" date="2010-08" db="EMBL/GenBank/DDBJ databases">
        <title>Complete sequence of Fibrobacter succinogenes subsp. succinogenes S85.</title>
        <authorList>
            <person name="Durkin A.S."/>
            <person name="Nelson K.E."/>
            <person name="Morrison M."/>
            <person name="Forsberg C.W."/>
            <person name="Wilson D.B."/>
            <person name="Russell J.B."/>
            <person name="Cann I.K.O."/>
            <person name="Mackie R.I."/>
            <person name="White B.A."/>
        </authorList>
    </citation>
    <scope>NUCLEOTIDE SEQUENCE [LARGE SCALE GENOMIC DNA]</scope>
    <source>
        <strain evidence="5">ATCC 19169 / S85</strain>
    </source>
</reference>
<gene>
    <name evidence="3" type="ordered locus">Fisuc_1217</name>
    <name evidence="4" type="ordered locus">FSU_1678</name>
</gene>
<reference evidence="3 6" key="1">
    <citation type="submission" date="2009-10" db="EMBL/GenBank/DDBJ databases">
        <title>Complete sequence of Fibrobacter succinogenes subsp. succinogenes S85.</title>
        <authorList>
            <consortium name="US DOE Joint Genome Institute"/>
            <person name="Lucas S."/>
            <person name="Copeland A."/>
            <person name="Lapidus A."/>
            <person name="Glavina del Rio T."/>
            <person name="Tice H."/>
            <person name="Bruce D."/>
            <person name="Goodwin L."/>
            <person name="Pitluck S."/>
            <person name="Chertkov O."/>
            <person name="Detter J.C."/>
            <person name="Han C."/>
            <person name="Tapia R."/>
            <person name="Larimer F."/>
            <person name="Land M."/>
            <person name="Hauser L."/>
            <person name="Kyrpides N."/>
            <person name="Mikhailova N."/>
            <person name="Weimer P.J."/>
            <person name="Stevenson D.M."/>
            <person name="Boyum J."/>
            <person name="Brumm P.I."/>
            <person name="Mead D."/>
        </authorList>
    </citation>
    <scope>NUCLEOTIDE SEQUENCE [LARGE SCALE GENOMIC DNA]</scope>
    <source>
        <strain evidence="6">ATCC 19169 / S85</strain>
        <strain evidence="3">S85</strain>
    </source>
</reference>
<feature type="transmembrane region" description="Helical" evidence="1">
    <location>
        <begin position="42"/>
        <end position="66"/>
    </location>
</feature>
<evidence type="ECO:0000256" key="1">
    <source>
        <dbReference type="SAM" id="Phobius"/>
    </source>
</evidence>
<accession>C9RQI4</accession>